<evidence type="ECO:0000313" key="1">
    <source>
        <dbReference type="EMBL" id="CAA9295938.1"/>
    </source>
</evidence>
<dbReference type="AlphaFoldDB" id="A0A6J4K4W5"/>
<reference evidence="1" key="1">
    <citation type="submission" date="2020-02" db="EMBL/GenBank/DDBJ databases">
        <authorList>
            <person name="Meier V. D."/>
        </authorList>
    </citation>
    <scope>NUCLEOTIDE SEQUENCE</scope>
    <source>
        <strain evidence="1">AVDCRST_MAG61</strain>
    </source>
</reference>
<protein>
    <submittedName>
        <fullName evidence="1">Uncharacterized protein</fullName>
    </submittedName>
</protein>
<dbReference type="EMBL" id="CADCTT010000085">
    <property type="protein sequence ID" value="CAA9295938.1"/>
    <property type="molecule type" value="Genomic_DNA"/>
</dbReference>
<gene>
    <name evidence="1" type="ORF">AVDCRST_MAG61-595</name>
</gene>
<name>A0A6J4K4W5_9ACTN</name>
<organism evidence="1">
    <name type="scientific">uncultured Friedmanniella sp</name>
    <dbReference type="NCBI Taxonomy" id="335381"/>
    <lineage>
        <taxon>Bacteria</taxon>
        <taxon>Bacillati</taxon>
        <taxon>Actinomycetota</taxon>
        <taxon>Actinomycetes</taxon>
        <taxon>Propionibacteriales</taxon>
        <taxon>Nocardioidaceae</taxon>
        <taxon>Friedmanniella</taxon>
        <taxon>environmental samples</taxon>
    </lineage>
</organism>
<sequence>MDVLHVDCASCVARGPAACGDCVISVLLGAPPQGVDLDDDERAALSALADQGLVPPLRLVPGARRGRASQSPLSWQDYA</sequence>
<accession>A0A6J4K4W5</accession>
<proteinExistence type="predicted"/>